<dbReference type="InterPro" id="IPR050289">
    <property type="entry name" value="TorD/DmsD_chaperones"/>
</dbReference>
<dbReference type="InterPro" id="IPR036411">
    <property type="entry name" value="TorD-like_sf"/>
</dbReference>
<proteinExistence type="predicted"/>
<reference evidence="2" key="1">
    <citation type="journal article" date="2015" name="Nature">
        <title>Complex archaea that bridge the gap between prokaryotes and eukaryotes.</title>
        <authorList>
            <person name="Spang A."/>
            <person name="Saw J.H."/>
            <person name="Jorgensen S.L."/>
            <person name="Zaremba-Niedzwiedzka K."/>
            <person name="Martijn J."/>
            <person name="Lind A.E."/>
            <person name="van Eijk R."/>
            <person name="Schleper C."/>
            <person name="Guy L."/>
            <person name="Ettema T.J."/>
        </authorList>
    </citation>
    <scope>NUCLEOTIDE SEQUENCE</scope>
</reference>
<accession>A0A0F9RB85</accession>
<dbReference type="InterPro" id="IPR020945">
    <property type="entry name" value="DMSO/NO3_reduct_chaperone"/>
</dbReference>
<dbReference type="Pfam" id="PF02613">
    <property type="entry name" value="Nitrate_red_del"/>
    <property type="match status" value="1"/>
</dbReference>
<evidence type="ECO:0000313" key="2">
    <source>
        <dbReference type="EMBL" id="KKN52154.1"/>
    </source>
</evidence>
<name>A0A0F9RB85_9ZZZZ</name>
<dbReference type="SUPFAM" id="SSF89155">
    <property type="entry name" value="TorD-like"/>
    <property type="match status" value="1"/>
</dbReference>
<dbReference type="EMBL" id="LAZR01001031">
    <property type="protein sequence ID" value="KKN52154.1"/>
    <property type="molecule type" value="Genomic_DNA"/>
</dbReference>
<organism evidence="2">
    <name type="scientific">marine sediment metagenome</name>
    <dbReference type="NCBI Taxonomy" id="412755"/>
    <lineage>
        <taxon>unclassified sequences</taxon>
        <taxon>metagenomes</taxon>
        <taxon>ecological metagenomes</taxon>
    </lineage>
</organism>
<sequence>MGSDKTSTMKSGDPAAQALLADRSAVYIVLARGFSQPDETVLDFLRQCDQAGPRGDSDVGTSLAALLASIRDGDLDKLQQAYMRLFDPVNGPFPYESEHKTGHDFAKANILADIMGFYRAFGVEPSGDRADHMAAELEFMHLLTLKEHYAAGKGDQEHATLCREAGQKFFRDHLSLWTEGLLAAMRASLSKDDRDHHLFYEHLMSLLECFISSEKETLP</sequence>
<dbReference type="PANTHER" id="PTHR34227">
    <property type="entry name" value="CHAPERONE PROTEIN YCDY"/>
    <property type="match status" value="1"/>
</dbReference>
<keyword evidence="1" id="KW-0143">Chaperone</keyword>
<comment type="caution">
    <text evidence="2">The sequence shown here is derived from an EMBL/GenBank/DDBJ whole genome shotgun (WGS) entry which is preliminary data.</text>
</comment>
<protein>
    <submittedName>
        <fullName evidence="2">Uncharacterized protein</fullName>
    </submittedName>
</protein>
<dbReference type="AlphaFoldDB" id="A0A0F9RB85"/>
<evidence type="ECO:0000256" key="1">
    <source>
        <dbReference type="ARBA" id="ARBA00023186"/>
    </source>
</evidence>
<dbReference type="Gene3D" id="1.10.3480.10">
    <property type="entry name" value="TorD-like"/>
    <property type="match status" value="1"/>
</dbReference>
<gene>
    <name evidence="2" type="ORF">LCGC14_0615620</name>
</gene>
<dbReference type="PANTHER" id="PTHR34227:SF1">
    <property type="entry name" value="DIMETHYL SULFOXIDE REDUCTASE CHAPERONE-RELATED"/>
    <property type="match status" value="1"/>
</dbReference>